<proteinExistence type="predicted"/>
<comment type="caution">
    <text evidence="2">The sequence shown here is derived from an EMBL/GenBank/DDBJ whole genome shotgun (WGS) entry which is preliminary data.</text>
</comment>
<evidence type="ECO:0000256" key="1">
    <source>
        <dbReference type="SAM" id="SignalP"/>
    </source>
</evidence>
<feature type="chain" id="PRO_5017616528" description="Carboxypeptidase regulatory-like domain-containing protein" evidence="1">
    <location>
        <begin position="24"/>
        <end position="183"/>
    </location>
</feature>
<protein>
    <recommendedName>
        <fullName evidence="4">Carboxypeptidase regulatory-like domain-containing protein</fullName>
    </recommendedName>
</protein>
<evidence type="ECO:0000313" key="3">
    <source>
        <dbReference type="Proteomes" id="UP000264141"/>
    </source>
</evidence>
<keyword evidence="1" id="KW-0732">Signal</keyword>
<organism evidence="2 3">
    <name type="scientific">Anaerolinea thermolimosa</name>
    <dbReference type="NCBI Taxonomy" id="229919"/>
    <lineage>
        <taxon>Bacteria</taxon>
        <taxon>Bacillati</taxon>
        <taxon>Chloroflexota</taxon>
        <taxon>Anaerolineae</taxon>
        <taxon>Anaerolineales</taxon>
        <taxon>Anaerolineaceae</taxon>
        <taxon>Anaerolinea</taxon>
    </lineage>
</organism>
<evidence type="ECO:0008006" key="4">
    <source>
        <dbReference type="Google" id="ProtNLM"/>
    </source>
</evidence>
<dbReference type="Proteomes" id="UP000264141">
    <property type="component" value="Unassembled WGS sequence"/>
</dbReference>
<reference evidence="2 3" key="1">
    <citation type="journal article" date="2018" name="Nat. Biotechnol.">
        <title>A standardized bacterial taxonomy based on genome phylogeny substantially revises the tree of life.</title>
        <authorList>
            <person name="Parks D.H."/>
            <person name="Chuvochina M."/>
            <person name="Waite D.W."/>
            <person name="Rinke C."/>
            <person name="Skarshewski A."/>
            <person name="Chaumeil P.A."/>
            <person name="Hugenholtz P."/>
        </authorList>
    </citation>
    <scope>NUCLEOTIDE SEQUENCE [LARGE SCALE GENOMIC DNA]</scope>
    <source>
        <strain evidence="2">UBA8781</strain>
    </source>
</reference>
<name>A0A3D1JDH8_9CHLR</name>
<feature type="signal peptide" evidence="1">
    <location>
        <begin position="1"/>
        <end position="23"/>
    </location>
</feature>
<dbReference type="EMBL" id="DPBP01000001">
    <property type="protein sequence ID" value="HCE16235.1"/>
    <property type="molecule type" value="Genomic_DNA"/>
</dbReference>
<evidence type="ECO:0000313" key="2">
    <source>
        <dbReference type="EMBL" id="HCE16235.1"/>
    </source>
</evidence>
<dbReference type="AlphaFoldDB" id="A0A3D1JDH8"/>
<dbReference type="OrthoDB" id="166025at2"/>
<gene>
    <name evidence="2" type="ORF">DEQ80_00085</name>
</gene>
<dbReference type="RefSeq" id="WP_062193881.1">
    <property type="nucleotide sequence ID" value="NZ_DF967965.1"/>
</dbReference>
<dbReference type="STRING" id="229919.GCA_001050195_02360"/>
<dbReference type="PROSITE" id="PS51257">
    <property type="entry name" value="PROKAR_LIPOPROTEIN"/>
    <property type="match status" value="1"/>
</dbReference>
<sequence length="183" mass="19449">MRRFGFIAAIILLGYFLTGCSWAGAPETIAVQAKASAAQSESDFADPSIRFPSSRDGSFTIQPGYPDYLPAFTRPDAGCAWVGIAGQVLDSFNQPLSGIRVHVTGSFNGLMIESTVTSGDHTAYGPAGFEIQVGTQAMDSQNSLTIQLLDDSGQPLSPAYPITTYADCQKNLILIQFQASPNS</sequence>
<accession>A0A3D1JDH8</accession>